<name>A0ABS1JV83_9BURK</name>
<dbReference type="Proteomes" id="UP000622707">
    <property type="component" value="Unassembled WGS sequence"/>
</dbReference>
<keyword evidence="3" id="KW-1185">Reference proteome</keyword>
<protein>
    <submittedName>
        <fullName evidence="2">Substrate-binding domain-containing protein</fullName>
    </submittedName>
</protein>
<reference evidence="2 3" key="1">
    <citation type="journal article" date="2017" name="Int. J. Syst. Evol. Microbiol.">
        <title>Ramlibacter alkalitolerans sp. nov., alkali-tolerant bacterium isolated from soil of ginseng.</title>
        <authorList>
            <person name="Lee D.H."/>
            <person name="Cha C.J."/>
        </authorList>
    </citation>
    <scope>NUCLEOTIDE SEQUENCE [LARGE SCALE GENOMIC DNA]</scope>
    <source>
        <strain evidence="2 3">KACC 19305</strain>
    </source>
</reference>
<proteinExistence type="predicted"/>
<dbReference type="PANTHER" id="PTHR30632:SF11">
    <property type="entry name" value="BLR4797 PROTEIN"/>
    <property type="match status" value="1"/>
</dbReference>
<comment type="caution">
    <text evidence="2">The sequence shown here is derived from an EMBL/GenBank/DDBJ whole genome shotgun (WGS) entry which is preliminary data.</text>
</comment>
<dbReference type="PANTHER" id="PTHR30632">
    <property type="entry name" value="MOLYBDATE-BINDING PERIPLASMIC PROTEIN"/>
    <property type="match status" value="1"/>
</dbReference>
<dbReference type="RefSeq" id="WP_201692751.1">
    <property type="nucleotide sequence ID" value="NZ_JAEQND010000015.1"/>
</dbReference>
<sequence>MRLLFALACAFAAQAVAAAELKVLSAGAFKPVLVALQPAFEQQTGHRLRIENDTAGGLRKRIAGGEAFDVVFSSPASLKPLQEAGKLAAAEPVPLARVAIGVAVRRGAPLPDIASVDAFRSLLLNARSVAYIDPAAGGSSGIYLDRLFERWGIAPQVRAKAVLVPGGLVATRVVDGSAEVGIHQISEILAVPDAVLVGPLPAEIQNYTVYAGALAAATKEAAAARELLAALRSPQAAQILRAKGMETP</sequence>
<feature type="signal peptide" evidence="1">
    <location>
        <begin position="1"/>
        <end position="18"/>
    </location>
</feature>
<dbReference type="Pfam" id="PF13531">
    <property type="entry name" value="SBP_bac_11"/>
    <property type="match status" value="1"/>
</dbReference>
<dbReference type="EMBL" id="JAEQND010000015">
    <property type="protein sequence ID" value="MBL0428128.1"/>
    <property type="molecule type" value="Genomic_DNA"/>
</dbReference>
<evidence type="ECO:0000313" key="3">
    <source>
        <dbReference type="Proteomes" id="UP000622707"/>
    </source>
</evidence>
<organism evidence="2 3">
    <name type="scientific">Ramlibacter alkalitolerans</name>
    <dbReference type="NCBI Taxonomy" id="2039631"/>
    <lineage>
        <taxon>Bacteria</taxon>
        <taxon>Pseudomonadati</taxon>
        <taxon>Pseudomonadota</taxon>
        <taxon>Betaproteobacteria</taxon>
        <taxon>Burkholderiales</taxon>
        <taxon>Comamonadaceae</taxon>
        <taxon>Ramlibacter</taxon>
    </lineage>
</organism>
<dbReference type="Gene3D" id="3.40.190.10">
    <property type="entry name" value="Periplasmic binding protein-like II"/>
    <property type="match status" value="2"/>
</dbReference>
<evidence type="ECO:0000256" key="1">
    <source>
        <dbReference type="SAM" id="SignalP"/>
    </source>
</evidence>
<keyword evidence="1" id="KW-0732">Signal</keyword>
<dbReference type="SUPFAM" id="SSF53850">
    <property type="entry name" value="Periplasmic binding protein-like II"/>
    <property type="match status" value="1"/>
</dbReference>
<gene>
    <name evidence="2" type="ORF">JI746_23685</name>
</gene>
<evidence type="ECO:0000313" key="2">
    <source>
        <dbReference type="EMBL" id="MBL0428128.1"/>
    </source>
</evidence>
<accession>A0ABS1JV83</accession>
<feature type="chain" id="PRO_5045362612" evidence="1">
    <location>
        <begin position="19"/>
        <end position="248"/>
    </location>
</feature>
<dbReference type="InterPro" id="IPR050682">
    <property type="entry name" value="ModA/WtpA"/>
</dbReference>